<dbReference type="Pfam" id="PF01636">
    <property type="entry name" value="APH"/>
    <property type="match status" value="1"/>
</dbReference>
<dbReference type="InterPro" id="IPR011009">
    <property type="entry name" value="Kinase-like_dom_sf"/>
</dbReference>
<feature type="domain" description="Aminoglycoside phosphotransferase" evidence="1">
    <location>
        <begin position="33"/>
        <end position="264"/>
    </location>
</feature>
<dbReference type="PANTHER" id="PTHR21310">
    <property type="entry name" value="AMINOGLYCOSIDE PHOSPHOTRANSFERASE-RELATED-RELATED"/>
    <property type="match status" value="1"/>
</dbReference>
<evidence type="ECO:0000313" key="2">
    <source>
        <dbReference type="EMBL" id="MBD8024423.1"/>
    </source>
</evidence>
<name>A0ABR8X527_9MICO</name>
<evidence type="ECO:0000313" key="3">
    <source>
        <dbReference type="Proteomes" id="UP000602532"/>
    </source>
</evidence>
<dbReference type="SUPFAM" id="SSF56112">
    <property type="entry name" value="Protein kinase-like (PK-like)"/>
    <property type="match status" value="1"/>
</dbReference>
<proteinExistence type="predicted"/>
<evidence type="ECO:0000259" key="1">
    <source>
        <dbReference type="Pfam" id="PF01636"/>
    </source>
</evidence>
<dbReference type="Gene3D" id="3.90.1200.10">
    <property type="match status" value="1"/>
</dbReference>
<organism evidence="2 3">
    <name type="scientific">Microbacterium gallinarum</name>
    <dbReference type="NCBI Taxonomy" id="2762209"/>
    <lineage>
        <taxon>Bacteria</taxon>
        <taxon>Bacillati</taxon>
        <taxon>Actinomycetota</taxon>
        <taxon>Actinomycetes</taxon>
        <taxon>Micrococcales</taxon>
        <taxon>Microbacteriaceae</taxon>
        <taxon>Microbacterium</taxon>
    </lineage>
</organism>
<dbReference type="Gene3D" id="3.30.200.20">
    <property type="entry name" value="Phosphorylase Kinase, domain 1"/>
    <property type="match status" value="1"/>
</dbReference>
<dbReference type="RefSeq" id="WP_191766764.1">
    <property type="nucleotide sequence ID" value="NZ_JACSPM010000004.1"/>
</dbReference>
<comment type="caution">
    <text evidence="2">The sequence shown here is derived from an EMBL/GenBank/DDBJ whole genome shotgun (WGS) entry which is preliminary data.</text>
</comment>
<accession>A0ABR8X527</accession>
<reference evidence="2 3" key="1">
    <citation type="submission" date="2020-08" db="EMBL/GenBank/DDBJ databases">
        <title>A Genomic Blueprint of the Chicken Gut Microbiome.</title>
        <authorList>
            <person name="Gilroy R."/>
            <person name="Ravi A."/>
            <person name="Getino M."/>
            <person name="Pursley I."/>
            <person name="Horton D.L."/>
            <person name="Alikhan N.-F."/>
            <person name="Baker D."/>
            <person name="Gharbi K."/>
            <person name="Hall N."/>
            <person name="Watson M."/>
            <person name="Adriaenssens E.M."/>
            <person name="Foster-Nyarko E."/>
            <person name="Jarju S."/>
            <person name="Secka A."/>
            <person name="Antonio M."/>
            <person name="Oren A."/>
            <person name="Chaudhuri R."/>
            <person name="La Ragione R.M."/>
            <person name="Hildebrand F."/>
            <person name="Pallen M.J."/>
        </authorList>
    </citation>
    <scope>NUCLEOTIDE SEQUENCE [LARGE SCALE GENOMIC DNA]</scope>
    <source>
        <strain evidence="2 3">Sa1CUA4</strain>
    </source>
</reference>
<gene>
    <name evidence="2" type="ORF">H9622_12595</name>
</gene>
<dbReference type="InterPro" id="IPR002575">
    <property type="entry name" value="Aminoglycoside_PTrfase"/>
</dbReference>
<keyword evidence="3" id="KW-1185">Reference proteome</keyword>
<protein>
    <submittedName>
        <fullName evidence="2">Phosphotransferase</fullName>
    </submittedName>
</protein>
<dbReference type="PANTHER" id="PTHR21310:SF42">
    <property type="entry name" value="BIFUNCTIONAL AAC_APH"/>
    <property type="match status" value="1"/>
</dbReference>
<sequence>MADTPRAEVAIDEPQLRRLLVGQVPPEMAALPLRRVAGGWDSEIWRLGDELAVRLPRRAAAAPLIVHEQHSLPLLAPAVEATGVRVPTPVVHGVPGDGFPWSWSVTPWFEGSRGIDVPRRERIRWAAPLAHALAALHAAAPADHPINPVRGRPLATRAAAFEERARGLTASGRLDAAAASALTDVWLRGVAERPWDGPPVWMHGDLHPGNLVADGARLVAIIDFGDVTAGDPAYDLAVGWLAFDAAGRSAFIEATGDRHDRATWIRAHAWAASIAVVLLAHSDDNPDYARLGADAAEEVLAEASPA</sequence>
<dbReference type="Proteomes" id="UP000602532">
    <property type="component" value="Unassembled WGS sequence"/>
</dbReference>
<dbReference type="InterPro" id="IPR051678">
    <property type="entry name" value="AGP_Transferase"/>
</dbReference>
<dbReference type="EMBL" id="JACSPM010000004">
    <property type="protein sequence ID" value="MBD8024423.1"/>
    <property type="molecule type" value="Genomic_DNA"/>
</dbReference>